<gene>
    <name evidence="1" type="ORF">DEACI_4050</name>
</gene>
<protein>
    <submittedName>
        <fullName evidence="1">Adenosylcobinamide amidohydrolase, CbiZ</fullName>
    </submittedName>
</protein>
<dbReference type="Proteomes" id="UP000836597">
    <property type="component" value="Chromosome"/>
</dbReference>
<dbReference type="Pfam" id="PF01955">
    <property type="entry name" value="CbiZ"/>
    <property type="match status" value="1"/>
</dbReference>
<dbReference type="EMBL" id="LR746496">
    <property type="protein sequence ID" value="CAA7603227.1"/>
    <property type="molecule type" value="Genomic_DNA"/>
</dbReference>
<dbReference type="RefSeq" id="WP_240986479.1">
    <property type="nucleotide sequence ID" value="NZ_LR746496.1"/>
</dbReference>
<accession>A0A8S0Y0K1</accession>
<dbReference type="AlphaFoldDB" id="A0A8S0Y0K1"/>
<proteinExistence type="predicted"/>
<reference evidence="1" key="1">
    <citation type="submission" date="2020-01" db="EMBL/GenBank/DDBJ databases">
        <authorList>
            <person name="Hornung B."/>
        </authorList>
    </citation>
    <scope>NUCLEOTIDE SEQUENCE</scope>
    <source>
        <strain evidence="1">PacBioINE</strain>
    </source>
</reference>
<dbReference type="PANTHER" id="PTHR35336">
    <property type="entry name" value="ADENOSYLCOBINAMIDE AMIDOHYDROLASE"/>
    <property type="match status" value="1"/>
</dbReference>
<name>A0A8S0Y0K1_9FIRM</name>
<dbReference type="InterPro" id="IPR052209">
    <property type="entry name" value="CbiZ"/>
</dbReference>
<dbReference type="InterPro" id="IPR002808">
    <property type="entry name" value="AdoCbi_amidolase"/>
</dbReference>
<evidence type="ECO:0000313" key="1">
    <source>
        <dbReference type="EMBL" id="CAA7603227.1"/>
    </source>
</evidence>
<dbReference type="KEGG" id="aacx:DEACI_4050"/>
<organism evidence="1">
    <name type="scientific">Acididesulfobacillus acetoxydans</name>
    <dbReference type="NCBI Taxonomy" id="1561005"/>
    <lineage>
        <taxon>Bacteria</taxon>
        <taxon>Bacillati</taxon>
        <taxon>Bacillota</taxon>
        <taxon>Clostridia</taxon>
        <taxon>Eubacteriales</taxon>
        <taxon>Peptococcaceae</taxon>
        <taxon>Acididesulfobacillus</taxon>
    </lineage>
</organism>
<sequence length="388" mass="42337">MRICTLSTGDVVYRYDKSIVVVFEQARKVLSTSVLNGGYREDLSAVFNHNISTEATEAGLAVTPRASTYEQHLRSVAQEAGLNPDLSTGMGTAAAMENVAIREETYENLTVTALVTGGVEVNGGRVGDPASYFQPIEKRTLLKPGTINIILVMDADMPPGTLARALVTCTEAKTAALQELMAGSNYSNGLATGSGTDQAILIANPASPLYLESAGKHSKLGELIGRAVKQAVQEALRRQTGLSPRQQHSALRRLKRFGVREETLWQEYRAEKELRAEKSEQGSKLIKAQFLEYLSESDRDDCWVTYTSLYVHLLDQFLWELLSDAEVTQAGNDLLALAAGRFGVPAPQIGEPNPPECPVNLTDFIQAWTKLFVRIVDYLSVNRGGVTV</sequence>
<dbReference type="PANTHER" id="PTHR35336:SF5">
    <property type="entry name" value="ADENOSYLCOBINAMIDE AMIDOHYDROLASE"/>
    <property type="match status" value="1"/>
</dbReference>